<name>A0A409WH91_PSICY</name>
<evidence type="ECO:0000256" key="2">
    <source>
        <dbReference type="SAM" id="SignalP"/>
    </source>
</evidence>
<proteinExistence type="predicted"/>
<evidence type="ECO:0000313" key="3">
    <source>
        <dbReference type="EMBL" id="PPQ77855.1"/>
    </source>
</evidence>
<feature type="signal peptide" evidence="2">
    <location>
        <begin position="1"/>
        <end position="35"/>
    </location>
</feature>
<evidence type="ECO:0008006" key="5">
    <source>
        <dbReference type="Google" id="ProtNLM"/>
    </source>
</evidence>
<comment type="caution">
    <text evidence="3">The sequence shown here is derived from an EMBL/GenBank/DDBJ whole genome shotgun (WGS) entry which is preliminary data.</text>
</comment>
<evidence type="ECO:0000313" key="4">
    <source>
        <dbReference type="Proteomes" id="UP000283269"/>
    </source>
</evidence>
<evidence type="ECO:0000256" key="1">
    <source>
        <dbReference type="SAM" id="MobiDB-lite"/>
    </source>
</evidence>
<dbReference type="Proteomes" id="UP000283269">
    <property type="component" value="Unassembled WGS sequence"/>
</dbReference>
<feature type="compositionally biased region" description="Acidic residues" evidence="1">
    <location>
        <begin position="446"/>
        <end position="462"/>
    </location>
</feature>
<keyword evidence="4" id="KW-1185">Reference proteome</keyword>
<dbReference type="EMBL" id="NHYD01003433">
    <property type="protein sequence ID" value="PPQ77855.1"/>
    <property type="molecule type" value="Genomic_DNA"/>
</dbReference>
<organism evidence="3 4">
    <name type="scientific">Psilocybe cyanescens</name>
    <dbReference type="NCBI Taxonomy" id="93625"/>
    <lineage>
        <taxon>Eukaryota</taxon>
        <taxon>Fungi</taxon>
        <taxon>Dikarya</taxon>
        <taxon>Basidiomycota</taxon>
        <taxon>Agaricomycotina</taxon>
        <taxon>Agaricomycetes</taxon>
        <taxon>Agaricomycetidae</taxon>
        <taxon>Agaricales</taxon>
        <taxon>Agaricineae</taxon>
        <taxon>Strophariaceae</taxon>
        <taxon>Psilocybe</taxon>
    </lineage>
</organism>
<feature type="region of interest" description="Disordered" evidence="1">
    <location>
        <begin position="584"/>
        <end position="637"/>
    </location>
</feature>
<reference evidence="3 4" key="1">
    <citation type="journal article" date="2018" name="Evol. Lett.">
        <title>Horizontal gene cluster transfer increased hallucinogenic mushroom diversity.</title>
        <authorList>
            <person name="Reynolds H.T."/>
            <person name="Vijayakumar V."/>
            <person name="Gluck-Thaler E."/>
            <person name="Korotkin H.B."/>
            <person name="Matheny P.B."/>
            <person name="Slot J.C."/>
        </authorList>
    </citation>
    <scope>NUCLEOTIDE SEQUENCE [LARGE SCALE GENOMIC DNA]</scope>
    <source>
        <strain evidence="3 4">2631</strain>
    </source>
</reference>
<feature type="compositionally biased region" description="Basic and acidic residues" evidence="1">
    <location>
        <begin position="463"/>
        <end position="479"/>
    </location>
</feature>
<gene>
    <name evidence="3" type="ORF">CVT25_015349</name>
</gene>
<dbReference type="AlphaFoldDB" id="A0A409WH91"/>
<sequence>MSSTPTSPALAMTCPISVLSAELLTLILDLVLTTAYENDVFACGPDDDSVAHAARLTASLARVCVFWRAVIRGNPLWHDTLSLVPPWWHHDLERRLERSAQVPLDLRIFGHADFTTSRSTPATTARMSSGNSNSDLESLYGMLTWAEYKPLFELLAPHFSRCRALQIRGVFTKDSDIPFYMLERLLDMDMPLLETFIFEAELSYYDDYMALRGLKPLFRSAPRLQQLRLVGIGISRFTVPSSCSLTSFEILSPSASSSTLTTLHLSPASSRDSTSFSDLQRVLASCLLLHTLVIYNDALQHFPGPQAYGTCSTPALDTLFILGSMVSVSELLLFLDAPKLRELIIAPLVPSDLTLLMAVLEEEEERRPSSASVSIGHRFQNLTTLTIAPAHLEAFEAVSSASACFPFIEHLILATVYLTPFKLLFAGGLGAEGLNLADGQIVYSSDEGDGLESDDLNEDDDEMHGGGELRVDEGRRDEPGAGAGVHAAQRSPSNISALGGTGDSHVHTNSDSDNETDVDADPITHNSNDSTTIYEVWERKTLFPNMVDIALTDVDGRFAQAICDMQVLRGFSFEDAQMRRRAVGSLARNGTGNRNENGIKNGNGNANDNDNSNSPTNSTSTRKWKSKHSAKTRKLRARTRGAGSACVPLQNVYLDAASYDTVRRCGYVWDDRYYDSQDEDEDEGPCRCKTQIKDFDRYVQKADMWDVRRKTMLFTQMRDLYVGQPAYGDD</sequence>
<feature type="compositionally biased region" description="Low complexity" evidence="1">
    <location>
        <begin position="592"/>
        <end position="621"/>
    </location>
</feature>
<accession>A0A409WH91</accession>
<dbReference type="SUPFAM" id="SSF52058">
    <property type="entry name" value="L domain-like"/>
    <property type="match status" value="1"/>
</dbReference>
<dbReference type="InParanoid" id="A0A409WH91"/>
<protein>
    <recommendedName>
        <fullName evidence="5">F-box domain-containing protein</fullName>
    </recommendedName>
</protein>
<dbReference type="OrthoDB" id="3047947at2759"/>
<keyword evidence="2" id="KW-0732">Signal</keyword>
<feature type="chain" id="PRO_5019247149" description="F-box domain-containing protein" evidence="2">
    <location>
        <begin position="36"/>
        <end position="730"/>
    </location>
</feature>
<feature type="region of interest" description="Disordered" evidence="1">
    <location>
        <begin position="445"/>
        <end position="528"/>
    </location>
</feature>
<feature type="compositionally biased region" description="Basic residues" evidence="1">
    <location>
        <begin position="622"/>
        <end position="637"/>
    </location>
</feature>